<proteinExistence type="predicted"/>
<evidence type="ECO:0000313" key="3">
    <source>
        <dbReference type="EMBL" id="GJT81030.1"/>
    </source>
</evidence>
<gene>
    <name evidence="3" type="ORF">Tco_1055372</name>
</gene>
<evidence type="ECO:0000256" key="1">
    <source>
        <dbReference type="SAM" id="MobiDB-lite"/>
    </source>
</evidence>
<dbReference type="InterPro" id="IPR054722">
    <property type="entry name" value="PolX-like_BBD"/>
</dbReference>
<comment type="caution">
    <text evidence="3">The sequence shown here is derived from an EMBL/GenBank/DDBJ whole genome shotgun (WGS) entry which is preliminary data.</text>
</comment>
<evidence type="ECO:0000313" key="4">
    <source>
        <dbReference type="Proteomes" id="UP001151760"/>
    </source>
</evidence>
<dbReference type="Pfam" id="PF22936">
    <property type="entry name" value="Pol_BBD"/>
    <property type="match status" value="1"/>
</dbReference>
<reference evidence="3" key="2">
    <citation type="submission" date="2022-01" db="EMBL/GenBank/DDBJ databases">
        <authorList>
            <person name="Yamashiro T."/>
            <person name="Shiraishi A."/>
            <person name="Satake H."/>
            <person name="Nakayama K."/>
        </authorList>
    </citation>
    <scope>NUCLEOTIDE SEQUENCE</scope>
</reference>
<sequence>MIYLDVRMITSTTRNQNSSSSDGGFNQKMDQEDLKTYDKAIVIKEENVGLIPICWRQKAVTKKHSCPDVCTVDCVSCKPICSNSTTPLPSPPPPTTLSSPPPTAYSPPDYTFPSTDYSDYSDYNYTPGLPPPPILILGHAFWKCQNKKKDARIEKQKKSVKPTNKNVAEKIKYPEKVHVITDYMIEGTDDAIWDEVWYVSSAYKNHMCPTRPLFKKLTYKFKMIEKEEIEKKFIFSYGVGDVTVEAREGNLVIPNVHYTPEVTLNAQEESFTEDDGSKDVVTEHNKFLDEYFESIDPKEECSLVNGLENLKWDRNDIQDYVDEEYISWNGSLYALKKKPPVKAYGNQLLSTQDIDSLGVKGCYKKFIDMVQVYYETAKIPWYIKKPKEDVVESSSGNARVKYPQGKEKDDAGIEEALEKDMNKKTQFRVRLEGNMEEEAEEGSTTDSNDFVVII</sequence>
<protein>
    <recommendedName>
        <fullName evidence="2">Retrovirus-related Pol polyprotein from transposon TNT 1-94-like beta-barrel domain-containing protein</fullName>
    </recommendedName>
</protein>
<accession>A0ABQ5H0W9</accession>
<organism evidence="3 4">
    <name type="scientific">Tanacetum coccineum</name>
    <dbReference type="NCBI Taxonomy" id="301880"/>
    <lineage>
        <taxon>Eukaryota</taxon>
        <taxon>Viridiplantae</taxon>
        <taxon>Streptophyta</taxon>
        <taxon>Embryophyta</taxon>
        <taxon>Tracheophyta</taxon>
        <taxon>Spermatophyta</taxon>
        <taxon>Magnoliopsida</taxon>
        <taxon>eudicotyledons</taxon>
        <taxon>Gunneridae</taxon>
        <taxon>Pentapetalae</taxon>
        <taxon>asterids</taxon>
        <taxon>campanulids</taxon>
        <taxon>Asterales</taxon>
        <taxon>Asteraceae</taxon>
        <taxon>Asteroideae</taxon>
        <taxon>Anthemideae</taxon>
        <taxon>Anthemidinae</taxon>
        <taxon>Tanacetum</taxon>
    </lineage>
</organism>
<name>A0ABQ5H0W9_9ASTR</name>
<evidence type="ECO:0000259" key="2">
    <source>
        <dbReference type="Pfam" id="PF22936"/>
    </source>
</evidence>
<keyword evidence="4" id="KW-1185">Reference proteome</keyword>
<dbReference type="Proteomes" id="UP001151760">
    <property type="component" value="Unassembled WGS sequence"/>
</dbReference>
<dbReference type="EMBL" id="BQNB010019046">
    <property type="protein sequence ID" value="GJT81030.1"/>
    <property type="molecule type" value="Genomic_DNA"/>
</dbReference>
<reference evidence="3" key="1">
    <citation type="journal article" date="2022" name="Int. J. Mol. Sci.">
        <title>Draft Genome of Tanacetum Coccineum: Genomic Comparison of Closely Related Tanacetum-Family Plants.</title>
        <authorList>
            <person name="Yamashiro T."/>
            <person name="Shiraishi A."/>
            <person name="Nakayama K."/>
            <person name="Satake H."/>
        </authorList>
    </citation>
    <scope>NUCLEOTIDE SEQUENCE</scope>
</reference>
<feature type="region of interest" description="Disordered" evidence="1">
    <location>
        <begin position="85"/>
        <end position="105"/>
    </location>
</feature>
<feature type="compositionally biased region" description="Pro residues" evidence="1">
    <location>
        <begin position="88"/>
        <end position="105"/>
    </location>
</feature>
<feature type="domain" description="Retrovirus-related Pol polyprotein from transposon TNT 1-94-like beta-barrel" evidence="2">
    <location>
        <begin position="197"/>
        <end position="265"/>
    </location>
</feature>